<dbReference type="Proteomes" id="UP000828390">
    <property type="component" value="Unassembled WGS sequence"/>
</dbReference>
<name>A0A9D4D2V4_DREPO</name>
<proteinExistence type="predicted"/>
<protein>
    <submittedName>
        <fullName evidence="1">Uncharacterized protein</fullName>
    </submittedName>
</protein>
<dbReference type="EMBL" id="JAIWYP010000011">
    <property type="protein sequence ID" value="KAH3737640.1"/>
    <property type="molecule type" value="Genomic_DNA"/>
</dbReference>
<evidence type="ECO:0000313" key="1">
    <source>
        <dbReference type="EMBL" id="KAH3737640.1"/>
    </source>
</evidence>
<evidence type="ECO:0000313" key="2">
    <source>
        <dbReference type="Proteomes" id="UP000828390"/>
    </source>
</evidence>
<reference evidence="1" key="1">
    <citation type="journal article" date="2019" name="bioRxiv">
        <title>The Genome of the Zebra Mussel, Dreissena polymorpha: A Resource for Invasive Species Research.</title>
        <authorList>
            <person name="McCartney M.A."/>
            <person name="Auch B."/>
            <person name="Kono T."/>
            <person name="Mallez S."/>
            <person name="Zhang Y."/>
            <person name="Obille A."/>
            <person name="Becker A."/>
            <person name="Abrahante J.E."/>
            <person name="Garbe J."/>
            <person name="Badalamenti J.P."/>
            <person name="Herman A."/>
            <person name="Mangelson H."/>
            <person name="Liachko I."/>
            <person name="Sullivan S."/>
            <person name="Sone E.D."/>
            <person name="Koren S."/>
            <person name="Silverstein K.A.T."/>
            <person name="Beckman K.B."/>
            <person name="Gohl D.M."/>
        </authorList>
    </citation>
    <scope>NUCLEOTIDE SEQUENCE</scope>
    <source>
        <strain evidence="1">Duluth1</strain>
        <tissue evidence="1">Whole animal</tissue>
    </source>
</reference>
<comment type="caution">
    <text evidence="1">The sequence shown here is derived from an EMBL/GenBank/DDBJ whole genome shotgun (WGS) entry which is preliminary data.</text>
</comment>
<reference evidence="1" key="2">
    <citation type="submission" date="2020-11" db="EMBL/GenBank/DDBJ databases">
        <authorList>
            <person name="McCartney M.A."/>
            <person name="Auch B."/>
            <person name="Kono T."/>
            <person name="Mallez S."/>
            <person name="Becker A."/>
            <person name="Gohl D.M."/>
            <person name="Silverstein K.A.T."/>
            <person name="Koren S."/>
            <person name="Bechman K.B."/>
            <person name="Herman A."/>
            <person name="Abrahante J.E."/>
            <person name="Garbe J."/>
        </authorList>
    </citation>
    <scope>NUCLEOTIDE SEQUENCE</scope>
    <source>
        <strain evidence="1">Duluth1</strain>
        <tissue evidence="1">Whole animal</tissue>
    </source>
</reference>
<sequence length="55" mass="6346">MLRDRVTDLEYSMDTSEQYSSRNNVRIFEMPYSTDSNLAHTTKGQLCKTSGCVHQ</sequence>
<gene>
    <name evidence="1" type="ORF">DPMN_044233</name>
</gene>
<keyword evidence="2" id="KW-1185">Reference proteome</keyword>
<accession>A0A9D4D2V4</accession>
<organism evidence="1 2">
    <name type="scientific">Dreissena polymorpha</name>
    <name type="common">Zebra mussel</name>
    <name type="synonym">Mytilus polymorpha</name>
    <dbReference type="NCBI Taxonomy" id="45954"/>
    <lineage>
        <taxon>Eukaryota</taxon>
        <taxon>Metazoa</taxon>
        <taxon>Spiralia</taxon>
        <taxon>Lophotrochozoa</taxon>
        <taxon>Mollusca</taxon>
        <taxon>Bivalvia</taxon>
        <taxon>Autobranchia</taxon>
        <taxon>Heteroconchia</taxon>
        <taxon>Euheterodonta</taxon>
        <taxon>Imparidentia</taxon>
        <taxon>Neoheterodontei</taxon>
        <taxon>Myida</taxon>
        <taxon>Dreissenoidea</taxon>
        <taxon>Dreissenidae</taxon>
        <taxon>Dreissena</taxon>
    </lineage>
</organism>
<dbReference type="AlphaFoldDB" id="A0A9D4D2V4"/>